<dbReference type="Pfam" id="PF01557">
    <property type="entry name" value="FAA_hydrolase"/>
    <property type="match status" value="1"/>
</dbReference>
<dbReference type="Gene3D" id="3.90.850.10">
    <property type="entry name" value="Fumarylacetoacetase-like, C-terminal domain"/>
    <property type="match status" value="1"/>
</dbReference>
<name>A0A347WML2_9LACT</name>
<dbReference type="SUPFAM" id="SSF56529">
    <property type="entry name" value="FAH"/>
    <property type="match status" value="1"/>
</dbReference>
<evidence type="ECO:0000313" key="3">
    <source>
        <dbReference type="EMBL" id="AXY26319.1"/>
    </source>
</evidence>
<dbReference type="AlphaFoldDB" id="A0A347WML2"/>
<keyword evidence="1" id="KW-0479">Metal-binding</keyword>
<evidence type="ECO:0000256" key="1">
    <source>
        <dbReference type="ARBA" id="ARBA00022723"/>
    </source>
</evidence>
<proteinExistence type="predicted"/>
<dbReference type="OrthoDB" id="9805307at2"/>
<gene>
    <name evidence="3" type="ORF">CL176_10100</name>
</gene>
<accession>A0A347WML2</accession>
<dbReference type="EMBL" id="CP023434">
    <property type="protein sequence ID" value="AXY26319.1"/>
    <property type="molecule type" value="Genomic_DNA"/>
</dbReference>
<dbReference type="GO" id="GO:0046872">
    <property type="term" value="F:metal ion binding"/>
    <property type="evidence" value="ECO:0007669"/>
    <property type="project" value="UniProtKB-KW"/>
</dbReference>
<dbReference type="GO" id="GO:0003824">
    <property type="term" value="F:catalytic activity"/>
    <property type="evidence" value="ECO:0007669"/>
    <property type="project" value="InterPro"/>
</dbReference>
<sequence length="102" mass="11358">MGPWIVEADDLDGQNLDISLELNGKVVQSSNTRHMIFNNPRIISYISHHITLEPGDLIFTGTPEGVILGQKPEEQNWLTAGDRMDVHIQGIGSLTNYFAKRA</sequence>
<dbReference type="Proteomes" id="UP000263232">
    <property type="component" value="Chromosome"/>
</dbReference>
<evidence type="ECO:0000259" key="2">
    <source>
        <dbReference type="Pfam" id="PF01557"/>
    </source>
</evidence>
<protein>
    <recommendedName>
        <fullName evidence="2">Fumarylacetoacetase-like C-terminal domain-containing protein</fullName>
    </recommendedName>
</protein>
<keyword evidence="4" id="KW-1185">Reference proteome</keyword>
<feature type="domain" description="Fumarylacetoacetase-like C-terminal" evidence="2">
    <location>
        <begin position="1"/>
        <end position="97"/>
    </location>
</feature>
<reference evidence="3 4" key="1">
    <citation type="submission" date="2017-09" db="EMBL/GenBank/DDBJ databases">
        <title>Complete genome sequence of Oxytococcus suis strain ZY16052.</title>
        <authorList>
            <person name="Li F."/>
        </authorList>
    </citation>
    <scope>NUCLEOTIDE SEQUENCE [LARGE SCALE GENOMIC DNA]</scope>
    <source>
        <strain evidence="3 4">ZY16052</strain>
    </source>
</reference>
<dbReference type="KEGG" id="abae:CL176_10100"/>
<dbReference type="InterPro" id="IPR036663">
    <property type="entry name" value="Fumarylacetoacetase_C_sf"/>
</dbReference>
<dbReference type="PANTHER" id="PTHR11820">
    <property type="entry name" value="ACYLPYRUVASE"/>
    <property type="match status" value="1"/>
</dbReference>
<evidence type="ECO:0000313" key="4">
    <source>
        <dbReference type="Proteomes" id="UP000263232"/>
    </source>
</evidence>
<organism evidence="3 4">
    <name type="scientific">Suicoccus acidiformans</name>
    <dbReference type="NCBI Taxonomy" id="2036206"/>
    <lineage>
        <taxon>Bacteria</taxon>
        <taxon>Bacillati</taxon>
        <taxon>Bacillota</taxon>
        <taxon>Bacilli</taxon>
        <taxon>Lactobacillales</taxon>
        <taxon>Aerococcaceae</taxon>
        <taxon>Suicoccus</taxon>
    </lineage>
</organism>
<dbReference type="InterPro" id="IPR011234">
    <property type="entry name" value="Fumarylacetoacetase-like_C"/>
</dbReference>